<reference evidence="6 7" key="1">
    <citation type="journal article" date="2016" name="Microbes Environ.">
        <title>Phylogenetically diverse aerobic anoxygenic phototrophic bacteria isolated from epilithic biofilms in Tama river, Japan.</title>
        <authorList>
            <person name="Hirose S."/>
            <person name="Matsuura K."/>
            <person name="Haruta S."/>
        </authorList>
    </citation>
    <scope>NUCLEOTIDE SEQUENCE [LARGE SCALE GENOMIC DNA]</scope>
    <source>
        <strain evidence="6 7">S08</strain>
    </source>
</reference>
<evidence type="ECO:0000259" key="4">
    <source>
        <dbReference type="Pfam" id="PF10119"/>
    </source>
</evidence>
<dbReference type="PANTHER" id="PTHR43464:SF19">
    <property type="entry name" value="UBIQUINONE BIOSYNTHESIS O-METHYLTRANSFERASE, MITOCHONDRIAL"/>
    <property type="match status" value="1"/>
</dbReference>
<proteinExistence type="predicted"/>
<feature type="domain" description="Methyltransferase" evidence="5">
    <location>
        <begin position="47"/>
        <end position="136"/>
    </location>
</feature>
<evidence type="ECO:0000256" key="1">
    <source>
        <dbReference type="ARBA" id="ARBA00022603"/>
    </source>
</evidence>
<evidence type="ECO:0000256" key="3">
    <source>
        <dbReference type="ARBA" id="ARBA00022691"/>
    </source>
</evidence>
<accession>A0ABM7Y661</accession>
<dbReference type="Proteomes" id="UP000831327">
    <property type="component" value="Chromosome"/>
</dbReference>
<keyword evidence="2" id="KW-0808">Transferase</keyword>
<name>A0ABM7Y661_9PROT</name>
<organism evidence="6 7">
    <name type="scientific">Roseomonas fluvialis</name>
    <dbReference type="NCBI Taxonomy" id="1750527"/>
    <lineage>
        <taxon>Bacteria</taxon>
        <taxon>Pseudomonadati</taxon>
        <taxon>Pseudomonadota</taxon>
        <taxon>Alphaproteobacteria</taxon>
        <taxon>Acetobacterales</taxon>
        <taxon>Roseomonadaceae</taxon>
        <taxon>Roseomonas</taxon>
    </lineage>
</organism>
<evidence type="ECO:0008006" key="8">
    <source>
        <dbReference type="Google" id="ProtNLM"/>
    </source>
</evidence>
<keyword evidence="3" id="KW-0949">S-adenosyl-L-methionine</keyword>
<dbReference type="InterPro" id="IPR029063">
    <property type="entry name" value="SAM-dependent_MTases_sf"/>
</dbReference>
<keyword evidence="7" id="KW-1185">Reference proteome</keyword>
<dbReference type="InterPro" id="IPR018773">
    <property type="entry name" value="MeTrfase_reg_dom_prd"/>
</dbReference>
<dbReference type="Pfam" id="PF10119">
    <property type="entry name" value="MethyTransf_Reg"/>
    <property type="match status" value="1"/>
</dbReference>
<dbReference type="InterPro" id="IPR025714">
    <property type="entry name" value="Methyltranfer_dom"/>
</dbReference>
<dbReference type="CDD" id="cd02440">
    <property type="entry name" value="AdoMet_MTases"/>
    <property type="match status" value="1"/>
</dbReference>
<evidence type="ECO:0000259" key="5">
    <source>
        <dbReference type="Pfam" id="PF13847"/>
    </source>
</evidence>
<evidence type="ECO:0000313" key="7">
    <source>
        <dbReference type="Proteomes" id="UP000831327"/>
    </source>
</evidence>
<dbReference type="Pfam" id="PF13847">
    <property type="entry name" value="Methyltransf_31"/>
    <property type="match status" value="1"/>
</dbReference>
<keyword evidence="1" id="KW-0489">Methyltransferase</keyword>
<sequence>MTSDAKSLYGAADVRYVAAYQPDAGPSRMQLALAIADTAWRPLDRERLTVLDLGCGRGVTVNLLAAANPGWDVIGLDLQPVHIAEAREVAADAGLDNARFIEADITELDEDRAKRLLPEIDVVICHGVWTWVPDTVREGIVRLLRHRLAPGGIAYFGYNAMPAWGDTLAMQRVLEESARHVGGSEAARANAALDTLERLRAAGAHYLPPASVVDQIVSRGRKAPAYMVHEWLTSFWRPAFHADLARALVGARMEYGGCARPSGSLPALQMTDAQRAILADPPPGFDRETLADVFLARRFRTDIFVRGRQAGGRRMLPEFRLALASAPDAVKLEFNTALGEVTLPDAQIAALVGALADGPKRIGDLMRLPACEDLTATDLAVMLVESGVANPVWRDRPDDEATRARLLQANKVLLRHFGSEATAISAPLGAAVPMLGTALPMSASDLSLVTALQDGVPTDPPRLAAHLMNDTATPEEVTRAEEGIARALSRNLSAWRAMGLV</sequence>
<dbReference type="SUPFAM" id="SSF53335">
    <property type="entry name" value="S-adenosyl-L-methionine-dependent methyltransferases"/>
    <property type="match status" value="1"/>
</dbReference>
<gene>
    <name evidence="6" type="ORF">Rmf_33190</name>
</gene>
<evidence type="ECO:0000313" key="6">
    <source>
        <dbReference type="EMBL" id="BDG73390.1"/>
    </source>
</evidence>
<feature type="domain" description="Methyltransferase regulatory" evidence="4">
    <location>
        <begin position="224"/>
        <end position="306"/>
    </location>
</feature>
<dbReference type="EMBL" id="AP025637">
    <property type="protein sequence ID" value="BDG73390.1"/>
    <property type="molecule type" value="Genomic_DNA"/>
</dbReference>
<evidence type="ECO:0000256" key="2">
    <source>
        <dbReference type="ARBA" id="ARBA00022679"/>
    </source>
</evidence>
<dbReference type="RefSeq" id="WP_244407615.1">
    <property type="nucleotide sequence ID" value="NZ_AP025637.1"/>
</dbReference>
<protein>
    <recommendedName>
        <fullName evidence="8">Methyltransferase domain-containing protein</fullName>
    </recommendedName>
</protein>
<dbReference type="Gene3D" id="3.40.50.150">
    <property type="entry name" value="Vaccinia Virus protein VP39"/>
    <property type="match status" value="1"/>
</dbReference>
<dbReference type="PANTHER" id="PTHR43464">
    <property type="entry name" value="METHYLTRANSFERASE"/>
    <property type="match status" value="1"/>
</dbReference>